<dbReference type="PROSITE" id="PS50113">
    <property type="entry name" value="PAC"/>
    <property type="match status" value="2"/>
</dbReference>
<dbReference type="CDD" id="cd00130">
    <property type="entry name" value="PAS"/>
    <property type="match status" value="3"/>
</dbReference>
<dbReference type="Pfam" id="PF00990">
    <property type="entry name" value="GGDEF"/>
    <property type="match status" value="1"/>
</dbReference>
<dbReference type="InterPro" id="IPR001610">
    <property type="entry name" value="PAC"/>
</dbReference>
<dbReference type="PROSITE" id="PS50883">
    <property type="entry name" value="EAL"/>
    <property type="match status" value="1"/>
</dbReference>
<name>A0A6P1T0C4_9RHOB</name>
<sequence>MAPDRRKKMDLQELIADIGTYTHEAIVIAHADPADGAMLRLAWANPAFEQLTGYGPADIEGETLNLLACAETDPVEHARIIDRLDRWQQVDSEVAVGRRDGSWFWAHLSCNPVADKDGRCQFWITTLRDITSRHEEDDRVHDLSLIAATTKDMAIVMDQNRRITWVNSSFEAHTGFALSEIAGRHLPSILFAPAADQEVLAGLKAGLDRREAVFGEILCRTKSGSVYLGEFEYQPILDDLGFLKRYVSLHRDVTEKRSLELRYSSLINESGLMSYVKDGGRFVLVNAEIARSFGRPEDWFTGRNEQELLEETGFRLFEFDEERVLTTGEPFNGECTLTLPSGERQTHLVHAFRLFDPRLQSHLLCCVANDVTGLKRTEQDLRLKQEEALAAESRLLGAIESMTDGFAFYGRDGRIVICNSAYRDLHGPLAPFIKPGVSYAEILAHGLDHGVWHADGPDREGWIDAAVERRQSELGRERVVEAGAGRWVLLKDVALHNGETVAMRIDISDIKRSEADLKIAQSRAEQAQARLEAAVEAMGDSFMVYDTEDRLVIMNAASEQLTGLLDHKIEVGVTFQSMLREGLRKGLFLDAIGREEEYFQYRLQEFRNPTGPKLVRLANGQHVRLLERKAKTGDTVVLRFDVTTEHQQQLQLEAIAEDLRKSRDLAEQRNRDLEQAKSRIEHASLHDALTELPNRRYLDRFLEGELGQPSRAGRQISALHIDLDRFKQINDTMGHAAGDAVLRHVSAILRGSIRKQDFAARVGGDEFVVLTVGSQTPEQLTTFAERLIARMNEPVMIDGKEVRYGASIGIARAGSTPEDTRSLLVNADMALYNAKELGRNRCAHFSSEMHARMVERTQLAGEILKGLDRGEFIAHYQPQFDARTLELVSVEALVRWQHPDRGLVYPDQFLGVAGDIGVLRRIDRTVLQRVFADRQQWQAAGLTPPRVSVNISSHRLRDHDLVTDIRDAGLPPGALTMELLESIFLDDADTAVQWTIDQLREMGVGVELDDFGTGHASIVGLIRLRPDGFKIDRQFVQPITASPENLTLVRSMIEIGHSLGVRVVAEGVETAEHVRLLADSRCDILQGYHFARPMPAEALVAFTSGEAWKQAG</sequence>
<feature type="domain" description="PAC" evidence="3">
    <location>
        <begin position="90"/>
        <end position="142"/>
    </location>
</feature>
<feature type="domain" description="GGDEF" evidence="5">
    <location>
        <begin position="714"/>
        <end position="847"/>
    </location>
</feature>
<accession>A0A6P1T0C4</accession>
<dbReference type="Pfam" id="PF00563">
    <property type="entry name" value="EAL"/>
    <property type="match status" value="1"/>
</dbReference>
<organism evidence="6 7">
    <name type="scientific">Algicella marina</name>
    <dbReference type="NCBI Taxonomy" id="2683284"/>
    <lineage>
        <taxon>Bacteria</taxon>
        <taxon>Pseudomonadati</taxon>
        <taxon>Pseudomonadota</taxon>
        <taxon>Alphaproteobacteria</taxon>
        <taxon>Rhodobacterales</taxon>
        <taxon>Paracoccaceae</taxon>
        <taxon>Algicella</taxon>
    </lineage>
</organism>
<dbReference type="InterPro" id="IPR013656">
    <property type="entry name" value="PAS_4"/>
</dbReference>
<dbReference type="Gene3D" id="3.30.450.20">
    <property type="entry name" value="PAS domain"/>
    <property type="match status" value="5"/>
</dbReference>
<dbReference type="InterPro" id="IPR000700">
    <property type="entry name" value="PAS-assoc_C"/>
</dbReference>
<dbReference type="SMART" id="SM00086">
    <property type="entry name" value="PAC"/>
    <property type="match status" value="3"/>
</dbReference>
<evidence type="ECO:0000259" key="3">
    <source>
        <dbReference type="PROSITE" id="PS50113"/>
    </source>
</evidence>
<reference evidence="6 7" key="1">
    <citation type="submission" date="2019-12" db="EMBL/GenBank/DDBJ databases">
        <title>Complete genome sequence of Algicella marina strain 9Alg 56(T) isolated from the red alga Tichocarpus crinitus.</title>
        <authorList>
            <person name="Kim S.-G."/>
            <person name="Nedashkovskaya O.I."/>
        </authorList>
    </citation>
    <scope>NUCLEOTIDE SEQUENCE [LARGE SCALE GENOMIC DNA]</scope>
    <source>
        <strain evidence="6 7">9Alg 56</strain>
    </source>
</reference>
<dbReference type="SUPFAM" id="SSF55785">
    <property type="entry name" value="PYP-like sensor domain (PAS domain)"/>
    <property type="match status" value="5"/>
</dbReference>
<dbReference type="SMART" id="SM00267">
    <property type="entry name" value="GGDEF"/>
    <property type="match status" value="1"/>
</dbReference>
<dbReference type="InterPro" id="IPR000014">
    <property type="entry name" value="PAS"/>
</dbReference>
<dbReference type="NCBIfam" id="TIGR00254">
    <property type="entry name" value="GGDEF"/>
    <property type="match status" value="1"/>
</dbReference>
<dbReference type="Pfam" id="PF08448">
    <property type="entry name" value="PAS_4"/>
    <property type="match status" value="2"/>
</dbReference>
<gene>
    <name evidence="6" type="ORF">GO499_07675</name>
</gene>
<dbReference type="InterPro" id="IPR001633">
    <property type="entry name" value="EAL_dom"/>
</dbReference>
<keyword evidence="1" id="KW-0175">Coiled coil</keyword>
<dbReference type="Gene3D" id="3.20.20.450">
    <property type="entry name" value="EAL domain"/>
    <property type="match status" value="1"/>
</dbReference>
<dbReference type="PANTHER" id="PTHR44757">
    <property type="entry name" value="DIGUANYLATE CYCLASE DGCP"/>
    <property type="match status" value="1"/>
</dbReference>
<dbReference type="InterPro" id="IPR000160">
    <property type="entry name" value="GGDEF_dom"/>
</dbReference>
<feature type="domain" description="PAC" evidence="3">
    <location>
        <begin position="213"/>
        <end position="265"/>
    </location>
</feature>
<proteinExistence type="predicted"/>
<feature type="domain" description="PAS" evidence="2">
    <location>
        <begin position="527"/>
        <end position="569"/>
    </location>
</feature>
<dbReference type="PROSITE" id="PS50887">
    <property type="entry name" value="GGDEF"/>
    <property type="match status" value="1"/>
</dbReference>
<dbReference type="InterPro" id="IPR035919">
    <property type="entry name" value="EAL_sf"/>
</dbReference>
<evidence type="ECO:0000256" key="1">
    <source>
        <dbReference type="SAM" id="Coils"/>
    </source>
</evidence>
<evidence type="ECO:0000313" key="7">
    <source>
        <dbReference type="Proteomes" id="UP000464495"/>
    </source>
</evidence>
<evidence type="ECO:0000259" key="5">
    <source>
        <dbReference type="PROSITE" id="PS50887"/>
    </source>
</evidence>
<feature type="coiled-coil region" evidence="1">
    <location>
        <begin position="510"/>
        <end position="537"/>
    </location>
</feature>
<feature type="coiled-coil region" evidence="1">
    <location>
        <begin position="656"/>
        <end position="683"/>
    </location>
</feature>
<dbReference type="FunFam" id="3.30.70.270:FF:000001">
    <property type="entry name" value="Diguanylate cyclase domain protein"/>
    <property type="match status" value="1"/>
</dbReference>
<dbReference type="PROSITE" id="PS50112">
    <property type="entry name" value="PAS"/>
    <property type="match status" value="2"/>
</dbReference>
<dbReference type="KEGG" id="amaq:GO499_07675"/>
<evidence type="ECO:0000259" key="4">
    <source>
        <dbReference type="PROSITE" id="PS50883"/>
    </source>
</evidence>
<evidence type="ECO:0000259" key="2">
    <source>
        <dbReference type="PROSITE" id="PS50112"/>
    </source>
</evidence>
<dbReference type="EMBL" id="CP046620">
    <property type="protein sequence ID" value="QHQ35083.1"/>
    <property type="molecule type" value="Genomic_DNA"/>
</dbReference>
<dbReference type="GO" id="GO:0003824">
    <property type="term" value="F:catalytic activity"/>
    <property type="evidence" value="ECO:0007669"/>
    <property type="project" value="UniProtKB-ARBA"/>
</dbReference>
<evidence type="ECO:0000313" key="6">
    <source>
        <dbReference type="EMBL" id="QHQ35083.1"/>
    </source>
</evidence>
<dbReference type="SMART" id="SM00091">
    <property type="entry name" value="PAS"/>
    <property type="match status" value="5"/>
</dbReference>
<feature type="domain" description="EAL" evidence="4">
    <location>
        <begin position="856"/>
        <end position="1107"/>
    </location>
</feature>
<dbReference type="Pfam" id="PF13426">
    <property type="entry name" value="PAS_9"/>
    <property type="match status" value="1"/>
</dbReference>
<dbReference type="InterPro" id="IPR035965">
    <property type="entry name" value="PAS-like_dom_sf"/>
</dbReference>
<dbReference type="NCBIfam" id="TIGR00229">
    <property type="entry name" value="sensory_box"/>
    <property type="match status" value="3"/>
</dbReference>
<dbReference type="SUPFAM" id="SSF141868">
    <property type="entry name" value="EAL domain-like"/>
    <property type="match status" value="1"/>
</dbReference>
<protein>
    <submittedName>
        <fullName evidence="6">EAL domain-containing protein</fullName>
    </submittedName>
</protein>
<dbReference type="CDD" id="cd01949">
    <property type="entry name" value="GGDEF"/>
    <property type="match status" value="1"/>
</dbReference>
<dbReference type="Proteomes" id="UP000464495">
    <property type="component" value="Chromosome"/>
</dbReference>
<dbReference type="AlphaFoldDB" id="A0A6P1T0C4"/>
<dbReference type="Gene3D" id="3.30.70.270">
    <property type="match status" value="1"/>
</dbReference>
<dbReference type="CDD" id="cd01948">
    <property type="entry name" value="EAL"/>
    <property type="match status" value="1"/>
</dbReference>
<keyword evidence="7" id="KW-1185">Reference proteome</keyword>
<dbReference type="InterPro" id="IPR052155">
    <property type="entry name" value="Biofilm_reg_signaling"/>
</dbReference>
<dbReference type="SUPFAM" id="SSF55073">
    <property type="entry name" value="Nucleotide cyclase"/>
    <property type="match status" value="1"/>
</dbReference>
<dbReference type="SMART" id="SM00052">
    <property type="entry name" value="EAL"/>
    <property type="match status" value="1"/>
</dbReference>
<dbReference type="InterPro" id="IPR029787">
    <property type="entry name" value="Nucleotide_cyclase"/>
</dbReference>
<dbReference type="PANTHER" id="PTHR44757:SF2">
    <property type="entry name" value="BIOFILM ARCHITECTURE MAINTENANCE PROTEIN MBAA"/>
    <property type="match status" value="1"/>
</dbReference>
<dbReference type="InterPro" id="IPR043128">
    <property type="entry name" value="Rev_trsase/Diguanyl_cyclase"/>
</dbReference>
<dbReference type="Pfam" id="PF12860">
    <property type="entry name" value="PAS_7"/>
    <property type="match status" value="2"/>
</dbReference>
<feature type="domain" description="PAS" evidence="2">
    <location>
        <begin position="139"/>
        <end position="210"/>
    </location>
</feature>